<dbReference type="Proteomes" id="UP000662572">
    <property type="component" value="Unassembled WGS sequence"/>
</dbReference>
<keyword evidence="3" id="KW-1185">Reference proteome</keyword>
<evidence type="ECO:0000256" key="1">
    <source>
        <dbReference type="SAM" id="MobiDB-lite"/>
    </source>
</evidence>
<comment type="caution">
    <text evidence="2">The sequence shown here is derived from an EMBL/GenBank/DDBJ whole genome shotgun (WGS) entry which is preliminary data.</text>
</comment>
<dbReference type="NCBIfam" id="NF033522">
    <property type="entry name" value="lasso_benenodin"/>
    <property type="match status" value="1"/>
</dbReference>
<proteinExistence type="predicted"/>
<dbReference type="EMBL" id="BMZB01000002">
    <property type="protein sequence ID" value="GGZ32452.1"/>
    <property type="molecule type" value="Genomic_DNA"/>
</dbReference>
<organism evidence="2 3">
    <name type="scientific">Asticcacaulis endophyticus</name>
    <dbReference type="NCBI Taxonomy" id="1395890"/>
    <lineage>
        <taxon>Bacteria</taxon>
        <taxon>Pseudomonadati</taxon>
        <taxon>Pseudomonadota</taxon>
        <taxon>Alphaproteobacteria</taxon>
        <taxon>Caulobacterales</taxon>
        <taxon>Caulobacteraceae</taxon>
        <taxon>Asticcacaulis</taxon>
    </lineage>
</organism>
<feature type="region of interest" description="Disordered" evidence="1">
    <location>
        <begin position="24"/>
        <end position="50"/>
    </location>
</feature>
<evidence type="ECO:0008006" key="4">
    <source>
        <dbReference type="Google" id="ProtNLM"/>
    </source>
</evidence>
<dbReference type="Pfam" id="PF24178">
    <property type="entry name" value="Subterisin"/>
    <property type="match status" value="1"/>
</dbReference>
<accession>A0A918USR1</accession>
<dbReference type="RefSeq" id="WP_189486159.1">
    <property type="nucleotide sequence ID" value="NZ_BMZB01000002.1"/>
</dbReference>
<evidence type="ECO:0000313" key="2">
    <source>
        <dbReference type="EMBL" id="GGZ32452.1"/>
    </source>
</evidence>
<sequence length="50" mass="5114">MGKIIATNRDIEQSCEDIIELGTASIETQGGAPGGPEPSNQKAAIGISED</sequence>
<name>A0A918USR1_9CAUL</name>
<gene>
    <name evidence="2" type="ORF">GCM10011273_18260</name>
</gene>
<dbReference type="AlphaFoldDB" id="A0A918USR1"/>
<protein>
    <recommendedName>
        <fullName evidence="4">Benenodin family lasso peptide</fullName>
    </recommendedName>
</protein>
<reference evidence="2" key="1">
    <citation type="journal article" date="2014" name="Int. J. Syst. Evol. Microbiol.">
        <title>Complete genome sequence of Corynebacterium casei LMG S-19264T (=DSM 44701T), isolated from a smear-ripened cheese.</title>
        <authorList>
            <consortium name="US DOE Joint Genome Institute (JGI-PGF)"/>
            <person name="Walter F."/>
            <person name="Albersmeier A."/>
            <person name="Kalinowski J."/>
            <person name="Ruckert C."/>
        </authorList>
    </citation>
    <scope>NUCLEOTIDE SEQUENCE</scope>
    <source>
        <strain evidence="2">KCTC 32296</strain>
    </source>
</reference>
<evidence type="ECO:0000313" key="3">
    <source>
        <dbReference type="Proteomes" id="UP000662572"/>
    </source>
</evidence>
<reference evidence="2" key="2">
    <citation type="submission" date="2020-09" db="EMBL/GenBank/DDBJ databases">
        <authorList>
            <person name="Sun Q."/>
            <person name="Kim S."/>
        </authorList>
    </citation>
    <scope>NUCLEOTIDE SEQUENCE</scope>
    <source>
        <strain evidence="2">KCTC 32296</strain>
    </source>
</reference>
<dbReference type="InterPro" id="IPR049805">
    <property type="entry name" value="Lasso_benenodin"/>
</dbReference>